<evidence type="ECO:0000259" key="2">
    <source>
        <dbReference type="PROSITE" id="PS50405"/>
    </source>
</evidence>
<dbReference type="EMBL" id="AP014879">
    <property type="protein sequence ID" value="BAV34458.1"/>
    <property type="molecule type" value="Genomic_DNA"/>
</dbReference>
<dbReference type="CDD" id="cd03186">
    <property type="entry name" value="GST_C_SspA"/>
    <property type="match status" value="1"/>
</dbReference>
<organism evidence="3 4">
    <name type="scientific">Sulfuricaulis limicola</name>
    <dbReference type="NCBI Taxonomy" id="1620215"/>
    <lineage>
        <taxon>Bacteria</taxon>
        <taxon>Pseudomonadati</taxon>
        <taxon>Pseudomonadota</taxon>
        <taxon>Gammaproteobacteria</taxon>
        <taxon>Acidiferrobacterales</taxon>
        <taxon>Acidiferrobacteraceae</taxon>
        <taxon>Sulfuricaulis</taxon>
    </lineage>
</organism>
<dbReference type="PANTHER" id="PTHR43968">
    <property type="match status" value="1"/>
</dbReference>
<dbReference type="SUPFAM" id="SSF47616">
    <property type="entry name" value="GST C-terminal domain-like"/>
    <property type="match status" value="1"/>
</dbReference>
<dbReference type="KEGG" id="slim:SCL_2169"/>
<keyword evidence="3" id="KW-0808">Transferase</keyword>
<reference evidence="3 4" key="1">
    <citation type="submission" date="2015-05" db="EMBL/GenBank/DDBJ databases">
        <title>Complete genome sequence of a sulfur-oxidizing gammaproteobacterium strain HA5.</title>
        <authorList>
            <person name="Miura A."/>
            <person name="Kojima H."/>
            <person name="Fukui M."/>
        </authorList>
    </citation>
    <scope>NUCLEOTIDE SEQUENCE [LARGE SCALE GENOMIC DNA]</scope>
    <source>
        <strain evidence="3 4">HA5</strain>
    </source>
</reference>
<dbReference type="InterPro" id="IPR036282">
    <property type="entry name" value="Glutathione-S-Trfase_C_sf"/>
</dbReference>
<dbReference type="AlphaFoldDB" id="A0A1B4XI34"/>
<dbReference type="Proteomes" id="UP000243180">
    <property type="component" value="Chromosome"/>
</dbReference>
<dbReference type="InterPro" id="IPR034341">
    <property type="entry name" value="SspA_N"/>
</dbReference>
<gene>
    <name evidence="3" type="ORF">SCL_2169</name>
</gene>
<dbReference type="Pfam" id="PF13410">
    <property type="entry name" value="GST_C_2"/>
    <property type="match status" value="1"/>
</dbReference>
<keyword evidence="4" id="KW-1185">Reference proteome</keyword>
<feature type="domain" description="GST N-terminal" evidence="1">
    <location>
        <begin position="16"/>
        <end position="94"/>
    </location>
</feature>
<dbReference type="InterPro" id="IPR010987">
    <property type="entry name" value="Glutathione-S-Trfase_C-like"/>
</dbReference>
<dbReference type="SFLD" id="SFLDG00358">
    <property type="entry name" value="Main_(cytGST)"/>
    <property type="match status" value="1"/>
</dbReference>
<dbReference type="PROSITE" id="PS50405">
    <property type="entry name" value="GST_CTER"/>
    <property type="match status" value="1"/>
</dbReference>
<dbReference type="InterPro" id="IPR040079">
    <property type="entry name" value="Glutathione_S-Trfase"/>
</dbReference>
<evidence type="ECO:0000313" key="3">
    <source>
        <dbReference type="EMBL" id="BAV34458.1"/>
    </source>
</evidence>
<dbReference type="InterPro" id="IPR034342">
    <property type="entry name" value="SspA_C"/>
</dbReference>
<dbReference type="InParanoid" id="A0A1B4XI34"/>
<name>A0A1B4XI34_9GAMM</name>
<dbReference type="CDD" id="cd03059">
    <property type="entry name" value="GST_N_SspA"/>
    <property type="match status" value="1"/>
</dbReference>
<feature type="domain" description="GST C-terminal" evidence="2">
    <location>
        <begin position="99"/>
        <end position="217"/>
    </location>
</feature>
<dbReference type="InterPro" id="IPR004045">
    <property type="entry name" value="Glutathione_S-Trfase_N"/>
</dbReference>
<evidence type="ECO:0000259" key="1">
    <source>
        <dbReference type="PROSITE" id="PS50404"/>
    </source>
</evidence>
<protein>
    <submittedName>
        <fullName evidence="3">Glutathione S-transferase</fullName>
    </submittedName>
</protein>
<dbReference type="SFLD" id="SFLDS00019">
    <property type="entry name" value="Glutathione_Transferase_(cytos"/>
    <property type="match status" value="1"/>
</dbReference>
<dbReference type="Gene3D" id="1.20.1050.10">
    <property type="match status" value="1"/>
</dbReference>
<proteinExistence type="predicted"/>
<accession>A0A1B4XI34</accession>
<sequence>MIDKNVMSTTPAARKPIMTLYSGTSDPWSHRTRIVLFEKDIECQIVDVDVNKKPRELGELNPYNQVPTMVDRDLVLYESNIINEYLDERLPHPPLMPVDPVSRARARLMLVRFDRDWYGLIRDITGGDKKSATKARHTLRDGLTVISPIFKEQPFALGEEFSLVDCSLAPLLWRLDHWDIELPRQAKPILDYANKLFQRKSFKLSLTEAEKAMRTPSR</sequence>
<dbReference type="SUPFAM" id="SSF52833">
    <property type="entry name" value="Thioredoxin-like"/>
    <property type="match status" value="1"/>
</dbReference>
<dbReference type="InterPro" id="IPR036249">
    <property type="entry name" value="Thioredoxin-like_sf"/>
</dbReference>
<evidence type="ECO:0000313" key="4">
    <source>
        <dbReference type="Proteomes" id="UP000243180"/>
    </source>
</evidence>
<dbReference type="RefSeq" id="WP_231969810.1">
    <property type="nucleotide sequence ID" value="NZ_AP014879.1"/>
</dbReference>
<dbReference type="Pfam" id="PF02798">
    <property type="entry name" value="GST_N"/>
    <property type="match status" value="1"/>
</dbReference>
<dbReference type="PANTHER" id="PTHR43968:SF6">
    <property type="entry name" value="GLUTATHIONE S-TRANSFERASE OMEGA"/>
    <property type="match status" value="1"/>
</dbReference>
<dbReference type="GO" id="GO:0016740">
    <property type="term" value="F:transferase activity"/>
    <property type="evidence" value="ECO:0007669"/>
    <property type="project" value="UniProtKB-KW"/>
</dbReference>
<dbReference type="PROSITE" id="PS50404">
    <property type="entry name" value="GST_NTER"/>
    <property type="match status" value="1"/>
</dbReference>
<dbReference type="GO" id="GO:0005737">
    <property type="term" value="C:cytoplasm"/>
    <property type="evidence" value="ECO:0007669"/>
    <property type="project" value="TreeGrafter"/>
</dbReference>
<dbReference type="FunCoup" id="A0A1B4XI34">
    <property type="interactions" value="274"/>
</dbReference>
<dbReference type="InterPro" id="IPR050983">
    <property type="entry name" value="GST_Omega/HSP26"/>
</dbReference>
<dbReference type="Gene3D" id="3.40.30.10">
    <property type="entry name" value="Glutaredoxin"/>
    <property type="match status" value="1"/>
</dbReference>